<evidence type="ECO:0000313" key="2">
    <source>
        <dbReference type="EMBL" id="MDE8643910.1"/>
    </source>
</evidence>
<gene>
    <name evidence="3" type="ORF">CHR55_03525</name>
    <name evidence="2" type="ORF">PXH69_03045</name>
</gene>
<keyword evidence="1" id="KW-0732">Signal</keyword>
<dbReference type="EMBL" id="NOVD01000002">
    <property type="protein sequence ID" value="PCK28420.1"/>
    <property type="molecule type" value="Genomic_DNA"/>
</dbReference>
<dbReference type="AlphaFoldDB" id="A0A2A5JFQ3"/>
<protein>
    <recommendedName>
        <fullName evidence="5">Secreted protein</fullName>
    </recommendedName>
</protein>
<evidence type="ECO:0008006" key="5">
    <source>
        <dbReference type="Google" id="ProtNLM"/>
    </source>
</evidence>
<evidence type="ECO:0000256" key="1">
    <source>
        <dbReference type="SAM" id="SignalP"/>
    </source>
</evidence>
<feature type="chain" id="PRO_5044065288" description="Secreted protein" evidence="1">
    <location>
        <begin position="29"/>
        <end position="262"/>
    </location>
</feature>
<dbReference type="EMBL" id="JARDXE010000001">
    <property type="protein sequence ID" value="MDE8643910.1"/>
    <property type="molecule type" value="Genomic_DNA"/>
</dbReference>
<dbReference type="Proteomes" id="UP000230886">
    <property type="component" value="Unassembled WGS sequence"/>
</dbReference>
<feature type="signal peptide" evidence="1">
    <location>
        <begin position="1"/>
        <end position="28"/>
    </location>
</feature>
<organism evidence="3 4">
    <name type="scientific">Rhodococcus qingshengii</name>
    <dbReference type="NCBI Taxonomy" id="334542"/>
    <lineage>
        <taxon>Bacteria</taxon>
        <taxon>Bacillati</taxon>
        <taxon>Actinomycetota</taxon>
        <taxon>Actinomycetes</taxon>
        <taxon>Mycobacteriales</taxon>
        <taxon>Nocardiaceae</taxon>
        <taxon>Rhodococcus</taxon>
        <taxon>Rhodococcus erythropolis group</taxon>
    </lineage>
</organism>
<sequence length="262" mass="26718">MRTIRFRAALAVVAAGVLTLGAVSTATAAPLPNAPFGGWGKCPIANPETSTCVDVVVKGGEMNINGLKVPIPSGSLNIAGGVAYRENPDAEFGFDQIFIPPTDGTKGVYSSPIEVPGGIFGLGIPFPGGLTTIKATVEPVALPTVDAFQLGVTLPARLKISNPLLGGNCYLGSASNPIMFKLGVSENGVLEEVPGFPDTAAVRNVTHADQTFAVPGASGCGLFGALNWAVNLRANVPSSSGHNSLTTTSDVFNIGADSLRTQ</sequence>
<name>A0A2A5JFQ3_RHOSG</name>
<proteinExistence type="predicted"/>
<evidence type="ECO:0000313" key="3">
    <source>
        <dbReference type="EMBL" id="PCK28420.1"/>
    </source>
</evidence>
<reference evidence="3 4" key="1">
    <citation type="submission" date="2017-07" db="EMBL/GenBank/DDBJ databases">
        <title>Draft sequence of Rhodococcus enclensis 23b-28.</title>
        <authorList>
            <person name="Besaury L."/>
            <person name="Sancelme M."/>
            <person name="Amato P."/>
            <person name="Lallement A."/>
            <person name="Delort A.-M."/>
        </authorList>
    </citation>
    <scope>NUCLEOTIDE SEQUENCE [LARGE SCALE GENOMIC DNA]</scope>
    <source>
        <strain evidence="3 4">23b-28</strain>
    </source>
</reference>
<dbReference type="RefSeq" id="WP_021333197.1">
    <property type="nucleotide sequence ID" value="NZ_CP029297.1"/>
</dbReference>
<reference evidence="2" key="2">
    <citation type="submission" date="2023-02" db="EMBL/GenBank/DDBJ databases">
        <title>A novel hydrolase synthesized by Rhodococcus erythropolis HQ is responsible for the detoxification of Zearalenone.</title>
        <authorList>
            <person name="Hu J."/>
            <person name="Xu J."/>
        </authorList>
    </citation>
    <scope>NUCLEOTIDE SEQUENCE</scope>
    <source>
        <strain evidence="2">HQ</strain>
    </source>
</reference>
<comment type="caution">
    <text evidence="3">The sequence shown here is derived from an EMBL/GenBank/DDBJ whole genome shotgun (WGS) entry which is preliminary data.</text>
</comment>
<dbReference type="Proteomes" id="UP001217325">
    <property type="component" value="Unassembled WGS sequence"/>
</dbReference>
<accession>A0A2A5JFQ3</accession>
<evidence type="ECO:0000313" key="4">
    <source>
        <dbReference type="Proteomes" id="UP000230886"/>
    </source>
</evidence>